<keyword evidence="1" id="KW-1133">Transmembrane helix</keyword>
<dbReference type="EMBL" id="JAPWGW010000001">
    <property type="protein sequence ID" value="MCZ4297604.1"/>
    <property type="molecule type" value="Genomic_DNA"/>
</dbReference>
<dbReference type="Proteomes" id="UP001083770">
    <property type="component" value="Unassembled WGS sequence"/>
</dbReference>
<organism evidence="2 3">
    <name type="scientific">Henriciella marina</name>
    <dbReference type="NCBI Taxonomy" id="453851"/>
    <lineage>
        <taxon>Bacteria</taxon>
        <taxon>Pseudomonadati</taxon>
        <taxon>Pseudomonadota</taxon>
        <taxon>Alphaproteobacteria</taxon>
        <taxon>Hyphomonadales</taxon>
        <taxon>Hyphomonadaceae</taxon>
        <taxon>Henriciella</taxon>
    </lineage>
</organism>
<keyword evidence="1" id="KW-0472">Membrane</keyword>
<feature type="transmembrane region" description="Helical" evidence="1">
    <location>
        <begin position="12"/>
        <end position="32"/>
    </location>
</feature>
<keyword evidence="3" id="KW-1185">Reference proteome</keyword>
<sequence>MDKLTVDPLAIGALAGFGALVAIVLGITIWFIRQSTKKPGEL</sequence>
<evidence type="ECO:0008006" key="4">
    <source>
        <dbReference type="Google" id="ProtNLM"/>
    </source>
</evidence>
<gene>
    <name evidence="2" type="ORF">O4G74_05980</name>
</gene>
<reference evidence="2" key="1">
    <citation type="submission" date="2022-12" db="EMBL/GenBank/DDBJ databases">
        <title>Bacterial isolates from different developmental stages of Nematostella vectensis.</title>
        <authorList>
            <person name="Fraune S."/>
        </authorList>
    </citation>
    <scope>NUCLEOTIDE SEQUENCE</scope>
    <source>
        <strain evidence="2">G21632-S1</strain>
    </source>
</reference>
<keyword evidence="1" id="KW-0812">Transmembrane</keyword>
<comment type="caution">
    <text evidence="2">The sequence shown here is derived from an EMBL/GenBank/DDBJ whole genome shotgun (WGS) entry which is preliminary data.</text>
</comment>
<dbReference type="RefSeq" id="WP_269401731.1">
    <property type="nucleotide sequence ID" value="NZ_JAPWGW010000001.1"/>
</dbReference>
<evidence type="ECO:0000313" key="2">
    <source>
        <dbReference type="EMBL" id="MCZ4297604.1"/>
    </source>
</evidence>
<proteinExistence type="predicted"/>
<evidence type="ECO:0000313" key="3">
    <source>
        <dbReference type="Proteomes" id="UP001083770"/>
    </source>
</evidence>
<name>A0ABT4LTB1_9PROT</name>
<evidence type="ECO:0000256" key="1">
    <source>
        <dbReference type="SAM" id="Phobius"/>
    </source>
</evidence>
<protein>
    <recommendedName>
        <fullName evidence="4">DUF3149 domain-containing protein</fullName>
    </recommendedName>
</protein>
<accession>A0ABT4LTB1</accession>